<organism evidence="2 3">
    <name type="scientific">Mesomycoplasma ovipneumoniae</name>
    <dbReference type="NCBI Taxonomy" id="29562"/>
    <lineage>
        <taxon>Bacteria</taxon>
        <taxon>Bacillati</taxon>
        <taxon>Mycoplasmatota</taxon>
        <taxon>Mycoplasmoidales</taxon>
        <taxon>Metamycoplasmataceae</taxon>
        <taxon>Mesomycoplasma</taxon>
    </lineage>
</organism>
<dbReference type="RefSeq" id="WP_318052782.1">
    <property type="nucleotide sequence ID" value="NZ_JAWPFC010000005.1"/>
</dbReference>
<protein>
    <submittedName>
        <fullName evidence="2">Uncharacterized protein</fullName>
    </submittedName>
</protein>
<sequence>MGSFFKFKINIPKSHFYLLICLSAFLSIALISWILVPFVFGTHLDQINKTNQENQREILVSNLAAGKLSAYIGTNLFVIFFGIYLFLAYSKVKIGYLFYFFWIFVFGSMVGYPFFQGAEKLNNAELISGIFISIFSGLIVVVLIYSTYIYRLKRIISKYKLANGGFNA</sequence>
<feature type="transmembrane region" description="Helical" evidence="1">
    <location>
        <begin position="96"/>
        <end position="115"/>
    </location>
</feature>
<evidence type="ECO:0000256" key="1">
    <source>
        <dbReference type="SAM" id="Phobius"/>
    </source>
</evidence>
<gene>
    <name evidence="2" type="ORF">R7U35_02400</name>
</gene>
<feature type="transmembrane region" description="Helical" evidence="1">
    <location>
        <begin position="68"/>
        <end position="89"/>
    </location>
</feature>
<dbReference type="AlphaFoldDB" id="A0AAJ2P786"/>
<feature type="transmembrane region" description="Helical" evidence="1">
    <location>
        <begin position="16"/>
        <end position="40"/>
    </location>
</feature>
<evidence type="ECO:0000313" key="3">
    <source>
        <dbReference type="Proteomes" id="UP001286563"/>
    </source>
</evidence>
<proteinExistence type="predicted"/>
<feature type="transmembrane region" description="Helical" evidence="1">
    <location>
        <begin position="127"/>
        <end position="150"/>
    </location>
</feature>
<reference evidence="2" key="1">
    <citation type="submission" date="2023-10" db="EMBL/GenBank/DDBJ databases">
        <title>Genome sequences of Mycoplasma ovipneumoniae isolated from goats.</title>
        <authorList>
            <person name="Spergser J."/>
        </authorList>
    </citation>
    <scope>NUCLEOTIDE SEQUENCE</scope>
    <source>
        <strain evidence="2">168</strain>
    </source>
</reference>
<dbReference type="Proteomes" id="UP001286563">
    <property type="component" value="Unassembled WGS sequence"/>
</dbReference>
<keyword evidence="1" id="KW-0812">Transmembrane</keyword>
<accession>A0AAJ2P786</accession>
<evidence type="ECO:0000313" key="2">
    <source>
        <dbReference type="EMBL" id="MDW2893536.1"/>
    </source>
</evidence>
<keyword evidence="1" id="KW-1133">Transmembrane helix</keyword>
<keyword evidence="1" id="KW-0472">Membrane</keyword>
<comment type="caution">
    <text evidence="2">The sequence shown here is derived from an EMBL/GenBank/DDBJ whole genome shotgun (WGS) entry which is preliminary data.</text>
</comment>
<dbReference type="EMBL" id="JAWPFC010000005">
    <property type="protein sequence ID" value="MDW2893536.1"/>
    <property type="molecule type" value="Genomic_DNA"/>
</dbReference>
<name>A0AAJ2P786_9BACT</name>